<name>A0A2K9P4I3_9FIRM</name>
<sequence length="55" mass="6499">MTKKLGRPTDNPKPHKLTVRLDDRGLEILDNYCRKNNITRMEGIRQGIYKLDDEK</sequence>
<reference evidence="1 2" key="1">
    <citation type="submission" date="2017-04" db="EMBL/GenBank/DDBJ databases">
        <title>Monoglobus pectinilyticus 14 draft genome.</title>
        <authorList>
            <person name="Kim C."/>
            <person name="Rosendale D.I."/>
            <person name="Kelly W.J."/>
            <person name="Tannock G.W."/>
            <person name="Patchett M.L."/>
            <person name="Jordens J.Z."/>
        </authorList>
    </citation>
    <scope>NUCLEOTIDE SEQUENCE [LARGE SCALE GENOMIC DNA]</scope>
    <source>
        <strain evidence="1 2">14</strain>
    </source>
</reference>
<dbReference type="KEGG" id="mpec:B9O19_02030"/>
<dbReference type="AlphaFoldDB" id="A0A2K9P4I3"/>
<dbReference type="EMBL" id="CP020991">
    <property type="protein sequence ID" value="AUO20173.1"/>
    <property type="molecule type" value="Genomic_DNA"/>
</dbReference>
<evidence type="ECO:0000313" key="2">
    <source>
        <dbReference type="Proteomes" id="UP000235589"/>
    </source>
</evidence>
<accession>A0A2K9P4I3</accession>
<gene>
    <name evidence="1" type="ORF">B9O19_02030</name>
</gene>
<protein>
    <recommendedName>
        <fullName evidence="3">Ribbon-helix-helix protein CopG domain-containing protein</fullName>
    </recommendedName>
</protein>
<evidence type="ECO:0008006" key="3">
    <source>
        <dbReference type="Google" id="ProtNLM"/>
    </source>
</evidence>
<dbReference type="GeneID" id="98063720"/>
<evidence type="ECO:0000313" key="1">
    <source>
        <dbReference type="EMBL" id="AUO20173.1"/>
    </source>
</evidence>
<organism evidence="1 2">
    <name type="scientific">Monoglobus pectinilyticus</name>
    <dbReference type="NCBI Taxonomy" id="1981510"/>
    <lineage>
        <taxon>Bacteria</taxon>
        <taxon>Bacillati</taxon>
        <taxon>Bacillota</taxon>
        <taxon>Clostridia</taxon>
        <taxon>Monoglobales</taxon>
        <taxon>Monoglobaceae</taxon>
        <taxon>Monoglobus</taxon>
    </lineage>
</organism>
<keyword evidence="2" id="KW-1185">Reference proteome</keyword>
<proteinExistence type="predicted"/>
<dbReference type="Proteomes" id="UP000235589">
    <property type="component" value="Chromosome"/>
</dbReference>
<dbReference type="RefSeq" id="WP_169925274.1">
    <property type="nucleotide sequence ID" value="NZ_CP020991.1"/>
</dbReference>